<gene>
    <name evidence="1" type="ORF">EWH70_09405</name>
</gene>
<evidence type="ECO:0008006" key="3">
    <source>
        <dbReference type="Google" id="ProtNLM"/>
    </source>
</evidence>
<dbReference type="AlphaFoldDB" id="A0A4Q7J9J3"/>
<comment type="caution">
    <text evidence="1">The sequence shown here is derived from an EMBL/GenBank/DDBJ whole genome shotgun (WGS) entry which is preliminary data.</text>
</comment>
<organism evidence="1 2">
    <name type="scientific">Amycolatopsis suaedae</name>
    <dbReference type="NCBI Taxonomy" id="2510978"/>
    <lineage>
        <taxon>Bacteria</taxon>
        <taxon>Bacillati</taxon>
        <taxon>Actinomycetota</taxon>
        <taxon>Actinomycetes</taxon>
        <taxon>Pseudonocardiales</taxon>
        <taxon>Pseudonocardiaceae</taxon>
        <taxon>Amycolatopsis</taxon>
    </lineage>
</organism>
<name>A0A4Q7J9J3_9PSEU</name>
<dbReference type="PIRSF" id="PIRSF017393">
    <property type="entry name" value="MTase_SAV2177"/>
    <property type="match status" value="1"/>
</dbReference>
<evidence type="ECO:0000313" key="1">
    <source>
        <dbReference type="EMBL" id="RZQ64450.1"/>
    </source>
</evidence>
<protein>
    <recommendedName>
        <fullName evidence="3">SAM-dependent methyltransferase</fullName>
    </recommendedName>
</protein>
<accession>A0A4Q7J9J3</accession>
<dbReference type="EMBL" id="SFCC01000004">
    <property type="protein sequence ID" value="RZQ64450.1"/>
    <property type="molecule type" value="Genomic_DNA"/>
</dbReference>
<sequence length="283" mass="31622">MPDESSAPEAPEGVDTEKPSAARVYDWFLGGIQNWAVDREFGKRVEARWPHVRPGSRHNREFLGRAVRAALDAGIRQFIDLGSGVPTVGNVHEVVREHLPADEHATVVYVDYEPVAVAHATLLLERQGAGDWAGIVQADIRDPKAVLRDETTRRLIDFDQPVCLLMLAVLHFVGPDDDADGIMRTYRGRLVPGSWLVLSHMTVGGTTGEARRGVLDFAEQYRNTSNPVWLRDHHEVVELFGDWELLEPGVVHIPDWRPERQLAGPEVDARPFAWCGVAVNRAR</sequence>
<keyword evidence="2" id="KW-1185">Reference proteome</keyword>
<evidence type="ECO:0000313" key="2">
    <source>
        <dbReference type="Proteomes" id="UP000292003"/>
    </source>
</evidence>
<dbReference type="InterPro" id="IPR029063">
    <property type="entry name" value="SAM-dependent_MTases_sf"/>
</dbReference>
<dbReference type="Gene3D" id="3.40.50.150">
    <property type="entry name" value="Vaccinia Virus protein VP39"/>
    <property type="match status" value="1"/>
</dbReference>
<proteinExistence type="predicted"/>
<dbReference type="Proteomes" id="UP000292003">
    <property type="component" value="Unassembled WGS sequence"/>
</dbReference>
<dbReference type="Pfam" id="PF04672">
    <property type="entry name" value="Methyltransf_19"/>
    <property type="match status" value="1"/>
</dbReference>
<dbReference type="InterPro" id="IPR006764">
    <property type="entry name" value="SAM_dep_MeTrfase_SAV2177_type"/>
</dbReference>
<dbReference type="OrthoDB" id="4134439at2"/>
<reference evidence="1 2" key="1">
    <citation type="submission" date="2019-02" db="EMBL/GenBank/DDBJ databases">
        <title>Draft genome sequence of Amycolatopsis sp. 8-3EHSu isolated from roots of Suaeda maritima.</title>
        <authorList>
            <person name="Duangmal K."/>
            <person name="Chantavorakit T."/>
        </authorList>
    </citation>
    <scope>NUCLEOTIDE SEQUENCE [LARGE SCALE GENOMIC DNA]</scope>
    <source>
        <strain evidence="1 2">8-3EHSu</strain>
    </source>
</reference>
<dbReference type="SUPFAM" id="SSF53335">
    <property type="entry name" value="S-adenosyl-L-methionine-dependent methyltransferases"/>
    <property type="match status" value="1"/>
</dbReference>